<dbReference type="AlphaFoldDB" id="A0A6A8G5S4"/>
<proteinExistence type="predicted"/>
<dbReference type="RefSeq" id="WP_151109856.1">
    <property type="nucleotide sequence ID" value="NZ_WKJQ01000001.1"/>
</dbReference>
<evidence type="ECO:0000259" key="1">
    <source>
        <dbReference type="Pfam" id="PF01939"/>
    </source>
</evidence>
<dbReference type="GO" id="GO:0003676">
    <property type="term" value="F:nucleic acid binding"/>
    <property type="evidence" value="ECO:0007669"/>
    <property type="project" value="InterPro"/>
</dbReference>
<dbReference type="Pfam" id="PF01939">
    <property type="entry name" value="NucS_C"/>
    <property type="match status" value="1"/>
</dbReference>
<evidence type="ECO:0000313" key="2">
    <source>
        <dbReference type="EMBL" id="MRW95922.1"/>
    </source>
</evidence>
<dbReference type="InterPro" id="IPR048301">
    <property type="entry name" value="NucS_C"/>
</dbReference>
<reference evidence="2 3" key="1">
    <citation type="submission" date="2019-11" db="EMBL/GenBank/DDBJ databases">
        <title>Whole genome sequence of Haloferax sp. MBLA0078.</title>
        <authorList>
            <person name="Seo M.-J."/>
            <person name="Cho E.-S."/>
        </authorList>
    </citation>
    <scope>NUCLEOTIDE SEQUENCE [LARGE SCALE GENOMIC DNA]</scope>
    <source>
        <strain evidence="2 3">MBLA0078</strain>
    </source>
</reference>
<dbReference type="GO" id="GO:0004519">
    <property type="term" value="F:endonuclease activity"/>
    <property type="evidence" value="ECO:0007669"/>
    <property type="project" value="InterPro"/>
</dbReference>
<name>A0A6A8G5S4_9EURY</name>
<dbReference type="Proteomes" id="UP000443423">
    <property type="component" value="Unassembled WGS sequence"/>
</dbReference>
<accession>A0A6A8G5S4</accession>
<sequence length="356" mass="40554">MLFRITGESSVEPVPAQKLAGLGILERQDLQEWVVEEPQILGEELLIVTSEYAGFENTLDRLDVLALDRDGKLVVVELKRDRADATTDLQALKYASFCSNLTAEDVQQLYQEFHSKNEATLSPEEVGNRFANFVDTDERIPVDETGWATFELDNRPRVVLAAGDFGTEITSPVLWLNQEYGLDISCVRLQAYEHDGGYLVQGQRIIPVPEAEEYMTKRRKKQDTQSTNRRPPTFNLLFERGVLREGDELLFNEAMFGEDWAPAGADERWDPEADLWRAVVTGKPGLSNNVSWCYDDEEYSFTGLTRAILLEISGGDDPYFSNAFWYWTHPEFDYQNLSDLRDAQVTASDRKSEHTN</sequence>
<dbReference type="Gene3D" id="3.40.1350.10">
    <property type="match status" value="1"/>
</dbReference>
<dbReference type="EMBL" id="WKJQ01000001">
    <property type="protein sequence ID" value="MRW95922.1"/>
    <property type="molecule type" value="Genomic_DNA"/>
</dbReference>
<organism evidence="2 3">
    <name type="scientific">Haloferax marinum</name>
    <dbReference type="NCBI Taxonomy" id="2666143"/>
    <lineage>
        <taxon>Archaea</taxon>
        <taxon>Methanobacteriati</taxon>
        <taxon>Methanobacteriota</taxon>
        <taxon>Stenosarchaea group</taxon>
        <taxon>Halobacteria</taxon>
        <taxon>Halobacteriales</taxon>
        <taxon>Haloferacaceae</taxon>
        <taxon>Haloferax</taxon>
    </lineage>
</organism>
<evidence type="ECO:0000313" key="3">
    <source>
        <dbReference type="Proteomes" id="UP000443423"/>
    </source>
</evidence>
<dbReference type="OrthoDB" id="318965at2157"/>
<feature type="domain" description="Endonuclease NucS C-terminal" evidence="1">
    <location>
        <begin position="28"/>
        <end position="100"/>
    </location>
</feature>
<dbReference type="InterPro" id="IPR011856">
    <property type="entry name" value="tRNA_endonuc-like_dom_sf"/>
</dbReference>
<protein>
    <submittedName>
        <fullName evidence="2">DUF91 domain-containing protein</fullName>
    </submittedName>
</protein>
<keyword evidence="3" id="KW-1185">Reference proteome</keyword>
<comment type="caution">
    <text evidence="2">The sequence shown here is derived from an EMBL/GenBank/DDBJ whole genome shotgun (WGS) entry which is preliminary data.</text>
</comment>
<gene>
    <name evidence="2" type="ORF">GJR99_04935</name>
</gene>